<feature type="transmembrane region" description="Helical" evidence="1">
    <location>
        <begin position="344"/>
        <end position="365"/>
    </location>
</feature>
<sequence length="486" mass="55976">MSSTQMKQSWSILAFKKFMLYMIELSAFMMFDYTLSVEMDSVPIEHNLAHSRSFRIREKAQQQQAPERHCFKRNRRSKFRAFLLQPITLYARIFILSIAICLEIVILRSNSMKVSYWLGDFHYSGAFSRPIMCLALVADIYSLSLHLIRHGMPQFEKQILRWVLDDVKCYVGSVGSLRNQDADKPIYKLLSSNDARCRELCWLFISYLGTITFTTVASFVSALVISSINNLPLPLHGALIRSLLSVECCSFSTFHAGTCGIVTRELGARTKAVRDQLERLIFTQDRCNSATTTTTTTTTKYVTSNDSLIMPDYHDWAFYEMHRLGIALALVIKDVSRSNEYWKLGFFIHIVFHMTIAVIATYSAINVNDPFQLMFCVTTAIASWFYIAVLWFDGFRANTEIAQFRQLILRNQHRIDISYRYVSFKIYSTISSSDVGYSVLEFFQITRRSALILFGWFGSAIILILTYFEQGGAKKFLFTSKVNDFN</sequence>
<feature type="non-terminal residue" evidence="2">
    <location>
        <position position="486"/>
    </location>
</feature>
<keyword evidence="1" id="KW-0812">Transmembrane</keyword>
<reference evidence="2 3" key="1">
    <citation type="submission" date="2020-10" db="EMBL/GenBank/DDBJ databases">
        <authorList>
            <person name="Klimov P.B."/>
            <person name="Dyachkov S.M."/>
            <person name="Chetverikov P.E."/>
        </authorList>
    </citation>
    <scope>NUCLEOTIDE SEQUENCE [LARGE SCALE GENOMIC DNA]</scope>
    <source>
        <strain evidence="2">BMOC 18-1129-001#AD2665</strain>
        <tissue evidence="2">Entire mites</tissue>
    </source>
</reference>
<protein>
    <recommendedName>
        <fullName evidence="4">Gustatory receptor</fullName>
    </recommendedName>
</protein>
<keyword evidence="3" id="KW-1185">Reference proteome</keyword>
<feature type="transmembrane region" description="Helical" evidence="1">
    <location>
        <begin position="450"/>
        <end position="468"/>
    </location>
</feature>
<proteinExistence type="predicted"/>
<organism evidence="2 3">
    <name type="scientific">Fragariocoptes setiger</name>
    <dbReference type="NCBI Taxonomy" id="1670756"/>
    <lineage>
        <taxon>Eukaryota</taxon>
        <taxon>Metazoa</taxon>
        <taxon>Ecdysozoa</taxon>
        <taxon>Arthropoda</taxon>
        <taxon>Chelicerata</taxon>
        <taxon>Arachnida</taxon>
        <taxon>Acari</taxon>
        <taxon>Acariformes</taxon>
        <taxon>Trombidiformes</taxon>
        <taxon>Prostigmata</taxon>
        <taxon>Eupodina</taxon>
        <taxon>Eriophyoidea</taxon>
        <taxon>Phytoptidae</taxon>
        <taxon>Fragariocoptes</taxon>
    </lineage>
</organism>
<feature type="transmembrane region" description="Helical" evidence="1">
    <location>
        <begin position="200"/>
        <end position="225"/>
    </location>
</feature>
<evidence type="ECO:0008006" key="4">
    <source>
        <dbReference type="Google" id="ProtNLM"/>
    </source>
</evidence>
<evidence type="ECO:0000256" key="1">
    <source>
        <dbReference type="SAM" id="Phobius"/>
    </source>
</evidence>
<keyword evidence="1" id="KW-1133">Transmembrane helix</keyword>
<feature type="transmembrane region" description="Helical" evidence="1">
    <location>
        <begin position="127"/>
        <end position="148"/>
    </location>
</feature>
<feature type="transmembrane region" description="Helical" evidence="1">
    <location>
        <begin position="82"/>
        <end position="107"/>
    </location>
</feature>
<feature type="transmembrane region" description="Helical" evidence="1">
    <location>
        <begin position="371"/>
        <end position="392"/>
    </location>
</feature>
<accession>A0ABQ7S7Q7</accession>
<dbReference type="Proteomes" id="UP000825002">
    <property type="component" value="Unassembled WGS sequence"/>
</dbReference>
<gene>
    <name evidence="2" type="ORF">GZH46_02006</name>
</gene>
<comment type="caution">
    <text evidence="2">The sequence shown here is derived from an EMBL/GenBank/DDBJ whole genome shotgun (WGS) entry which is preliminary data.</text>
</comment>
<dbReference type="EMBL" id="JAIFTH010000457">
    <property type="protein sequence ID" value="KAG9509474.1"/>
    <property type="molecule type" value="Genomic_DNA"/>
</dbReference>
<evidence type="ECO:0000313" key="2">
    <source>
        <dbReference type="EMBL" id="KAG9509474.1"/>
    </source>
</evidence>
<name>A0ABQ7S7Q7_9ACAR</name>
<evidence type="ECO:0000313" key="3">
    <source>
        <dbReference type="Proteomes" id="UP000825002"/>
    </source>
</evidence>
<keyword evidence="1" id="KW-0472">Membrane</keyword>